<dbReference type="Pfam" id="PF13503">
    <property type="entry name" value="DUF4123"/>
    <property type="match status" value="1"/>
</dbReference>
<organism evidence="3 4">
    <name type="scientific">Pseudomonas benzenivorans</name>
    <dbReference type="NCBI Taxonomy" id="556533"/>
    <lineage>
        <taxon>Bacteria</taxon>
        <taxon>Pseudomonadati</taxon>
        <taxon>Pseudomonadota</taxon>
        <taxon>Gammaproteobacteria</taxon>
        <taxon>Pseudomonadales</taxon>
        <taxon>Pseudomonadaceae</taxon>
        <taxon>Pseudomonas</taxon>
    </lineage>
</organism>
<sequence length="289" mass="32755">MSAQTRSMSYLLLDGAQIDGLLARLYSLEENPVVYPLYQQTAYEALADVGPMLIALNPNSELAQVFNREWRTSAGIWLESDDEPEALVEHLRSLVHARVDEAVTVLLRYYDPRIAPLWLGPMQTDERDAVLGPVSRIRVPSESGGEREFRRESQPGSSGHYHATPWLRLTQAQLEHMNQAKQTCFDQRLLAHLRQHYPECLDGLDAPQQQQWAAQCRQSAARYGYSAAADVTRWASLCAELGNDFPQAPEHAAYRQLLEQRGQLPAQRLDNLITELHRQLLRADKESVA</sequence>
<dbReference type="EMBL" id="CP137892">
    <property type="protein sequence ID" value="WPC05421.1"/>
    <property type="molecule type" value="Genomic_DNA"/>
</dbReference>
<evidence type="ECO:0000256" key="1">
    <source>
        <dbReference type="SAM" id="MobiDB-lite"/>
    </source>
</evidence>
<reference evidence="3 4" key="1">
    <citation type="submission" date="2023-11" db="EMBL/GenBank/DDBJ databases">
        <title>Complete genome of Pseudomonas benzenivorans BA3361.</title>
        <authorList>
            <person name="Shin S.Y."/>
            <person name="Song J."/>
            <person name="Kang H."/>
        </authorList>
    </citation>
    <scope>NUCLEOTIDE SEQUENCE [LARGE SCALE GENOMIC DNA]</scope>
    <source>
        <strain evidence="3 4">HNIBRBA3361</strain>
    </source>
</reference>
<evidence type="ECO:0000313" key="4">
    <source>
        <dbReference type="Proteomes" id="UP001305928"/>
    </source>
</evidence>
<dbReference type="Proteomes" id="UP001305928">
    <property type="component" value="Chromosome"/>
</dbReference>
<feature type="region of interest" description="Disordered" evidence="1">
    <location>
        <begin position="140"/>
        <end position="161"/>
    </location>
</feature>
<evidence type="ECO:0000259" key="2">
    <source>
        <dbReference type="Pfam" id="PF13503"/>
    </source>
</evidence>
<name>A0ABZ0PWW8_9PSED</name>
<accession>A0ABZ0PWW8</accession>
<gene>
    <name evidence="3" type="ORF">SBP02_01320</name>
</gene>
<dbReference type="RefSeq" id="WP_318644620.1">
    <property type="nucleotide sequence ID" value="NZ_CP137892.1"/>
</dbReference>
<evidence type="ECO:0000313" key="3">
    <source>
        <dbReference type="EMBL" id="WPC05421.1"/>
    </source>
</evidence>
<proteinExistence type="predicted"/>
<feature type="domain" description="DUF4123" evidence="2">
    <location>
        <begin position="10"/>
        <end position="128"/>
    </location>
</feature>
<feature type="compositionally biased region" description="Basic and acidic residues" evidence="1">
    <location>
        <begin position="144"/>
        <end position="153"/>
    </location>
</feature>
<protein>
    <submittedName>
        <fullName evidence="3">DUF4123 domain-containing protein</fullName>
    </submittedName>
</protein>
<keyword evidence="4" id="KW-1185">Reference proteome</keyword>
<dbReference type="InterPro" id="IPR025391">
    <property type="entry name" value="DUF4123"/>
</dbReference>